<feature type="domain" description="VPS8-like TPR-like repeats" evidence="1">
    <location>
        <begin position="205"/>
        <end position="297"/>
    </location>
</feature>
<evidence type="ECO:0000259" key="1">
    <source>
        <dbReference type="Pfam" id="PF25066"/>
    </source>
</evidence>
<comment type="caution">
    <text evidence="2">The sequence shown here is derived from an EMBL/GenBank/DDBJ whole genome shotgun (WGS) entry which is preliminary data.</text>
</comment>
<evidence type="ECO:0000313" key="3">
    <source>
        <dbReference type="Proteomes" id="UP000189274"/>
    </source>
</evidence>
<gene>
    <name evidence="2" type="ORF">BOH78_2915</name>
</gene>
<dbReference type="VEuPathDB" id="FungiDB:C5L36_0A07880"/>
<reference evidence="3" key="1">
    <citation type="journal article" date="2017" name="Genome Announc.">
        <title>Genome sequences of Cyberlindnera fabianii 65, Pichia kudriavzevii 129, and Saccharomyces cerevisiae 131 isolated from fermented masau fruits in Zimbabwe.</title>
        <authorList>
            <person name="van Rijswijck I.M.H."/>
            <person name="Derks M.F.L."/>
            <person name="Abee T."/>
            <person name="de Ridder D."/>
            <person name="Smid E.J."/>
        </authorList>
    </citation>
    <scope>NUCLEOTIDE SEQUENCE [LARGE SCALE GENOMIC DNA]</scope>
    <source>
        <strain evidence="3">129</strain>
    </source>
</reference>
<sequence>MFVETSPSQMARIISTKWPDLNSLTSQITNHSIKFEYLKAIFEAKEEEDVAFVFSDDLRMEYLKGLTRQLSLLKKKPKVDDAEVKNFDLKIRKFLWRLSSLSKDVIELLEANNVEILIQWLVEHGEYQGAIIRICDILQATAHDLTEHGYQKELEDRVWNCLDLGFRVVKANSNILKGKKEGITLREALTVRLVEKAANILKSLMEEQKEVKAIDIFKRVVQTAFQFVICVSQDDPRFFNTIFQRFLDGSSTHNTTLGDVRVVLKEVFISYRNDHEILTLIKTLIDQDTFENLEILESLKLRGRSPENIECESCGKKIWGGKIGNIRSSATKYSLGVIM</sequence>
<dbReference type="Proteomes" id="UP000189274">
    <property type="component" value="Unassembled WGS sequence"/>
</dbReference>
<dbReference type="AlphaFoldDB" id="A0A1V2LM11"/>
<accession>A0A1V2LM11</accession>
<dbReference type="InterPro" id="IPR059070">
    <property type="entry name" value="TPR_VPS8_2"/>
</dbReference>
<proteinExistence type="predicted"/>
<name>A0A1V2LM11_PICKU</name>
<dbReference type="EMBL" id="MQVM01000013">
    <property type="protein sequence ID" value="ONH73721.1"/>
    <property type="molecule type" value="Genomic_DNA"/>
</dbReference>
<organism evidence="2 3">
    <name type="scientific">Pichia kudriavzevii</name>
    <name type="common">Yeast</name>
    <name type="synonym">Issatchenkia orientalis</name>
    <dbReference type="NCBI Taxonomy" id="4909"/>
    <lineage>
        <taxon>Eukaryota</taxon>
        <taxon>Fungi</taxon>
        <taxon>Dikarya</taxon>
        <taxon>Ascomycota</taxon>
        <taxon>Saccharomycotina</taxon>
        <taxon>Pichiomycetes</taxon>
        <taxon>Pichiales</taxon>
        <taxon>Pichiaceae</taxon>
        <taxon>Pichia</taxon>
    </lineage>
</organism>
<dbReference type="Pfam" id="PF25066">
    <property type="entry name" value="TPR_VPS8_2"/>
    <property type="match status" value="1"/>
</dbReference>
<protein>
    <recommendedName>
        <fullName evidence="1">VPS8-like TPR-like repeats domain-containing protein</fullName>
    </recommendedName>
</protein>
<evidence type="ECO:0000313" key="2">
    <source>
        <dbReference type="EMBL" id="ONH73721.1"/>
    </source>
</evidence>